<gene>
    <name evidence="15" type="ORF">M407DRAFT_82254</name>
</gene>
<dbReference type="GO" id="GO:0030144">
    <property type="term" value="F:alpha-1,6-mannosylglycoprotein 6-beta-N-acetylglucosaminyltransferase activity"/>
    <property type="evidence" value="ECO:0007669"/>
    <property type="project" value="UniProtKB-EC"/>
</dbReference>
<evidence type="ECO:0000256" key="6">
    <source>
        <dbReference type="ARBA" id="ARBA00022679"/>
    </source>
</evidence>
<protein>
    <recommendedName>
        <fullName evidence="4">alpha-1,6-mannosyl-glycoprotein 6-beta-N-acetylglucosaminyltransferase</fullName>
        <ecNumber evidence="4">2.4.1.155</ecNumber>
    </recommendedName>
</protein>
<dbReference type="Pfam" id="PF15024">
    <property type="entry name" value="Glyco_transf_18"/>
    <property type="match status" value="1"/>
</dbReference>
<dbReference type="UniPathway" id="UPA00378"/>
<dbReference type="InterPro" id="IPR026116">
    <property type="entry name" value="GT18_cat"/>
</dbReference>
<comment type="subcellular location">
    <subcellularLocation>
        <location evidence="1">Golgi apparatus membrane</location>
        <topology evidence="1">Single-pass type II membrane protein</topology>
    </subcellularLocation>
</comment>
<evidence type="ECO:0000256" key="8">
    <source>
        <dbReference type="ARBA" id="ARBA00022968"/>
    </source>
</evidence>
<dbReference type="PANTHER" id="PTHR15075">
    <property type="entry name" value="ALPHA-MANNOSIDE BETA-1,6-N-ACETYLGLUCOSAMINYLTRANSFERASE"/>
    <property type="match status" value="1"/>
</dbReference>
<reference evidence="15 16" key="1">
    <citation type="submission" date="2014-04" db="EMBL/GenBank/DDBJ databases">
        <authorList>
            <consortium name="DOE Joint Genome Institute"/>
            <person name="Kuo A."/>
            <person name="Girlanda M."/>
            <person name="Perotto S."/>
            <person name="Kohler A."/>
            <person name="Nagy L.G."/>
            <person name="Floudas D."/>
            <person name="Copeland A."/>
            <person name="Barry K.W."/>
            <person name="Cichocki N."/>
            <person name="Veneault-Fourrey C."/>
            <person name="LaButti K."/>
            <person name="Lindquist E.A."/>
            <person name="Lipzen A."/>
            <person name="Lundell T."/>
            <person name="Morin E."/>
            <person name="Murat C."/>
            <person name="Sun H."/>
            <person name="Tunlid A."/>
            <person name="Henrissat B."/>
            <person name="Grigoriev I.V."/>
            <person name="Hibbett D.S."/>
            <person name="Martin F."/>
            <person name="Nordberg H.P."/>
            <person name="Cantor M.N."/>
            <person name="Hua S.X."/>
        </authorList>
    </citation>
    <scope>NUCLEOTIDE SEQUENCE [LARGE SCALE GENOMIC DNA]</scope>
    <source>
        <strain evidence="15 16">MUT 4182</strain>
    </source>
</reference>
<dbReference type="GO" id="GO:0000139">
    <property type="term" value="C:Golgi membrane"/>
    <property type="evidence" value="ECO:0007669"/>
    <property type="project" value="UniProtKB-SubCell"/>
</dbReference>
<keyword evidence="9" id="KW-1133">Transmembrane helix</keyword>
<dbReference type="PANTHER" id="PTHR15075:SF2">
    <property type="entry name" value="ALPHA-1,6-MANNOSYLGLYCOPROTEIN 6-BETA-N-ACETYLGLUCOSAMINYLTRANSFERASE"/>
    <property type="match status" value="1"/>
</dbReference>
<dbReference type="GO" id="GO:0006487">
    <property type="term" value="P:protein N-linked glycosylation"/>
    <property type="evidence" value="ECO:0007669"/>
    <property type="project" value="TreeGrafter"/>
</dbReference>
<keyword evidence="16" id="KW-1185">Reference proteome</keyword>
<dbReference type="OrthoDB" id="2113294at2759"/>
<evidence type="ECO:0000256" key="1">
    <source>
        <dbReference type="ARBA" id="ARBA00004323"/>
    </source>
</evidence>
<evidence type="ECO:0000256" key="10">
    <source>
        <dbReference type="ARBA" id="ARBA00023034"/>
    </source>
</evidence>
<name>A0A0C3Q799_9AGAM</name>
<sequence>YLGYSVEPSCMDTPYVPLGERPLQAYVFGKYLGYFMLKDYILWDEKGGMEGSMYDDFYLDFSQKENVTFLAGQFNLHGQPGNYTEPPRGIIQHERLPRTEFQKIIANSRVMFGLGNPLLSPTPYEALCLGIPFINPVRRWDKTDLNNKMAWTGQHDALIYEGLDEPYVYHVELGDREGFRAALRKAMSTPIERYIPPHMTSSAFLGRMKTLLETDWRPVAKTQMQVVGYKYQT</sequence>
<keyword evidence="12" id="KW-0325">Glycoprotein</keyword>
<keyword evidence="5" id="KW-0328">Glycosyltransferase</keyword>
<evidence type="ECO:0000256" key="9">
    <source>
        <dbReference type="ARBA" id="ARBA00022989"/>
    </source>
</evidence>
<dbReference type="EMBL" id="KN823199">
    <property type="protein sequence ID" value="KIO19856.1"/>
    <property type="molecule type" value="Genomic_DNA"/>
</dbReference>
<feature type="non-terminal residue" evidence="15">
    <location>
        <position position="1"/>
    </location>
</feature>
<dbReference type="STRING" id="1051891.A0A0C3Q799"/>
<keyword evidence="6 15" id="KW-0808">Transferase</keyword>
<evidence type="ECO:0000256" key="4">
    <source>
        <dbReference type="ARBA" id="ARBA00012671"/>
    </source>
</evidence>
<evidence type="ECO:0000256" key="12">
    <source>
        <dbReference type="ARBA" id="ARBA00023180"/>
    </source>
</evidence>
<reference evidence="16" key="2">
    <citation type="submission" date="2015-01" db="EMBL/GenBank/DDBJ databases">
        <title>Evolutionary Origins and Diversification of the Mycorrhizal Mutualists.</title>
        <authorList>
            <consortium name="DOE Joint Genome Institute"/>
            <consortium name="Mycorrhizal Genomics Consortium"/>
            <person name="Kohler A."/>
            <person name="Kuo A."/>
            <person name="Nagy L.G."/>
            <person name="Floudas D."/>
            <person name="Copeland A."/>
            <person name="Barry K.W."/>
            <person name="Cichocki N."/>
            <person name="Veneault-Fourrey C."/>
            <person name="LaButti K."/>
            <person name="Lindquist E.A."/>
            <person name="Lipzen A."/>
            <person name="Lundell T."/>
            <person name="Morin E."/>
            <person name="Murat C."/>
            <person name="Riley R."/>
            <person name="Ohm R."/>
            <person name="Sun H."/>
            <person name="Tunlid A."/>
            <person name="Henrissat B."/>
            <person name="Grigoriev I.V."/>
            <person name="Hibbett D.S."/>
            <person name="Martin F."/>
        </authorList>
    </citation>
    <scope>NUCLEOTIDE SEQUENCE [LARGE SCALE GENOMIC DNA]</scope>
    <source>
        <strain evidence="16">MUT 4182</strain>
    </source>
</reference>
<evidence type="ECO:0000256" key="13">
    <source>
        <dbReference type="ARBA" id="ARBA00048243"/>
    </source>
</evidence>
<evidence type="ECO:0000256" key="5">
    <source>
        <dbReference type="ARBA" id="ARBA00022676"/>
    </source>
</evidence>
<feature type="domain" description="Glycosyltransferase family 18 catalytic" evidence="14">
    <location>
        <begin position="81"/>
        <end position="214"/>
    </location>
</feature>
<comment type="similarity">
    <text evidence="3">Belongs to the glycosyltransferase 18 family.</text>
</comment>
<evidence type="ECO:0000256" key="2">
    <source>
        <dbReference type="ARBA" id="ARBA00004922"/>
    </source>
</evidence>
<organism evidence="15 16">
    <name type="scientific">Tulasnella calospora MUT 4182</name>
    <dbReference type="NCBI Taxonomy" id="1051891"/>
    <lineage>
        <taxon>Eukaryota</taxon>
        <taxon>Fungi</taxon>
        <taxon>Dikarya</taxon>
        <taxon>Basidiomycota</taxon>
        <taxon>Agaricomycotina</taxon>
        <taxon>Agaricomycetes</taxon>
        <taxon>Cantharellales</taxon>
        <taxon>Tulasnellaceae</taxon>
        <taxon>Tulasnella</taxon>
    </lineage>
</organism>
<dbReference type="Proteomes" id="UP000054248">
    <property type="component" value="Unassembled WGS sequence"/>
</dbReference>
<dbReference type="AlphaFoldDB" id="A0A0C3Q799"/>
<evidence type="ECO:0000256" key="3">
    <source>
        <dbReference type="ARBA" id="ARBA00007477"/>
    </source>
</evidence>
<dbReference type="EC" id="2.4.1.155" evidence="4"/>
<accession>A0A0C3Q799</accession>
<proteinExistence type="inferred from homology"/>
<keyword evidence="7" id="KW-0812">Transmembrane</keyword>
<evidence type="ECO:0000256" key="7">
    <source>
        <dbReference type="ARBA" id="ARBA00022692"/>
    </source>
</evidence>
<evidence type="ECO:0000313" key="16">
    <source>
        <dbReference type="Proteomes" id="UP000054248"/>
    </source>
</evidence>
<dbReference type="InterPro" id="IPR052105">
    <property type="entry name" value="MGAT5_Glycosyltransferase"/>
</dbReference>
<keyword evidence="8" id="KW-0735">Signal-anchor</keyword>
<evidence type="ECO:0000259" key="14">
    <source>
        <dbReference type="Pfam" id="PF15024"/>
    </source>
</evidence>
<dbReference type="HOGENOM" id="CLU_086735_0_0_1"/>
<keyword evidence="11" id="KW-0472">Membrane</keyword>
<comment type="catalytic activity">
    <reaction evidence="13">
        <text>N(4)-{beta-D-GlcNAc-(1-&gt;2)-[beta-D-GlcNAc-(1-&gt;4)]-alpha-D-Man-(1-&gt;3)-[beta-D-GlcNAc-(1-&gt;2)-alpha-D-Man-(1-&gt;6)]-beta-D-Man-(1-&gt;4)-beta-D-GlcNAc-(1-&gt;4)-beta-D-GlcNAc}-L-asparaginyl-[protein] + UDP-N-acetyl-alpha-D-glucosamine = N(4)-{beta-D-GlcNAc-(1-&gt;2)-[beta-D-GlcNAc-(1-&gt;4)]-alpha-D-Man-(1-&gt;3)-[beta-D-GlcNAc-(1-&gt;2)-[beta-D-GlcNAc-(1-&gt;6)]-alpha-D-Man-(1-&gt;6)]-beta-D-Man-(1-&gt;4)-beta-D-GlcNAc-(1-&gt;4)-beta-D-GlcNAc}-L-asparaginyl-[protein] + UDP + H(+)</text>
        <dbReference type="Rhea" id="RHEA:16921"/>
        <dbReference type="Rhea" id="RHEA-COMP:14374"/>
        <dbReference type="Rhea" id="RHEA-COMP:14377"/>
        <dbReference type="ChEBI" id="CHEBI:15378"/>
        <dbReference type="ChEBI" id="CHEBI:57705"/>
        <dbReference type="ChEBI" id="CHEBI:58223"/>
        <dbReference type="ChEBI" id="CHEBI:139507"/>
        <dbReference type="ChEBI" id="CHEBI:139510"/>
        <dbReference type="EC" id="2.4.1.155"/>
    </reaction>
</comment>
<keyword evidence="10" id="KW-0333">Golgi apparatus</keyword>
<evidence type="ECO:0000256" key="11">
    <source>
        <dbReference type="ARBA" id="ARBA00023136"/>
    </source>
</evidence>
<comment type="pathway">
    <text evidence="2">Protein modification; protein glycosylation.</text>
</comment>
<evidence type="ECO:0000313" key="15">
    <source>
        <dbReference type="EMBL" id="KIO19856.1"/>
    </source>
</evidence>